<evidence type="ECO:0000313" key="3">
    <source>
        <dbReference type="EMBL" id="KAH6680086.1"/>
    </source>
</evidence>
<feature type="transmembrane region" description="Helical" evidence="2">
    <location>
        <begin position="78"/>
        <end position="100"/>
    </location>
</feature>
<evidence type="ECO:0000313" key="4">
    <source>
        <dbReference type="Proteomes" id="UP000770015"/>
    </source>
</evidence>
<proteinExistence type="predicted"/>
<organism evidence="3 4">
    <name type="scientific">Plectosphaerella plurivora</name>
    <dbReference type="NCBI Taxonomy" id="936078"/>
    <lineage>
        <taxon>Eukaryota</taxon>
        <taxon>Fungi</taxon>
        <taxon>Dikarya</taxon>
        <taxon>Ascomycota</taxon>
        <taxon>Pezizomycotina</taxon>
        <taxon>Sordariomycetes</taxon>
        <taxon>Hypocreomycetidae</taxon>
        <taxon>Glomerellales</taxon>
        <taxon>Plectosphaerellaceae</taxon>
        <taxon>Plectosphaerella</taxon>
    </lineage>
</organism>
<keyword evidence="2" id="KW-1133">Transmembrane helix</keyword>
<dbReference type="Proteomes" id="UP000770015">
    <property type="component" value="Unassembled WGS sequence"/>
</dbReference>
<dbReference type="CDD" id="cd12087">
    <property type="entry name" value="TM_EGFR-like"/>
    <property type="match status" value="1"/>
</dbReference>
<sequence length="160" mass="16547">MVLKSITGELPPDTAGVSSPGTSTSTERGVVRVTSSTDTQSQVPGTDPTNAPGSSPQGGGTTTGGTTTSDTGASVKTIGIIVGAVIGVLILLGLTGWGIWWGIRRRRQKKAEAEREAARQKRFETFNPGGQSEAFLMSEAGQSAAAWILNNDGDRMTVRG</sequence>
<keyword evidence="2" id="KW-0472">Membrane</keyword>
<evidence type="ECO:0000256" key="1">
    <source>
        <dbReference type="SAM" id="MobiDB-lite"/>
    </source>
</evidence>
<name>A0A9P9A9Y7_9PEZI</name>
<dbReference type="OrthoDB" id="10598378at2759"/>
<dbReference type="EMBL" id="JAGSXJ010000020">
    <property type="protein sequence ID" value="KAH6680086.1"/>
    <property type="molecule type" value="Genomic_DNA"/>
</dbReference>
<dbReference type="AlphaFoldDB" id="A0A9P9A9Y7"/>
<keyword evidence="4" id="KW-1185">Reference proteome</keyword>
<comment type="caution">
    <text evidence="3">The sequence shown here is derived from an EMBL/GenBank/DDBJ whole genome shotgun (WGS) entry which is preliminary data.</text>
</comment>
<protein>
    <submittedName>
        <fullName evidence="3">Uncharacterized protein</fullName>
    </submittedName>
</protein>
<gene>
    <name evidence="3" type="ORF">F5X68DRAFT_245124</name>
</gene>
<keyword evidence="2" id="KW-0812">Transmembrane</keyword>
<reference evidence="3" key="1">
    <citation type="journal article" date="2021" name="Nat. Commun.">
        <title>Genetic determinants of endophytism in the Arabidopsis root mycobiome.</title>
        <authorList>
            <person name="Mesny F."/>
            <person name="Miyauchi S."/>
            <person name="Thiergart T."/>
            <person name="Pickel B."/>
            <person name="Atanasova L."/>
            <person name="Karlsson M."/>
            <person name="Huettel B."/>
            <person name="Barry K.W."/>
            <person name="Haridas S."/>
            <person name="Chen C."/>
            <person name="Bauer D."/>
            <person name="Andreopoulos W."/>
            <person name="Pangilinan J."/>
            <person name="LaButti K."/>
            <person name="Riley R."/>
            <person name="Lipzen A."/>
            <person name="Clum A."/>
            <person name="Drula E."/>
            <person name="Henrissat B."/>
            <person name="Kohler A."/>
            <person name="Grigoriev I.V."/>
            <person name="Martin F.M."/>
            <person name="Hacquard S."/>
        </authorList>
    </citation>
    <scope>NUCLEOTIDE SEQUENCE</scope>
    <source>
        <strain evidence="3">MPI-SDFR-AT-0117</strain>
    </source>
</reference>
<feature type="compositionally biased region" description="Polar residues" evidence="1">
    <location>
        <begin position="16"/>
        <end position="52"/>
    </location>
</feature>
<accession>A0A9P9A9Y7</accession>
<feature type="region of interest" description="Disordered" evidence="1">
    <location>
        <begin position="1"/>
        <end position="72"/>
    </location>
</feature>
<evidence type="ECO:0000256" key="2">
    <source>
        <dbReference type="SAM" id="Phobius"/>
    </source>
</evidence>